<sequence length="61" mass="6780">MDAQHAWHKSSYSNGSNNNCVEVAEGATVLVRDTQHRDLGHIAYPPQAWVAFVSDLQAWCP</sequence>
<protein>
    <submittedName>
        <fullName evidence="2">Uncharacterized protein DUF397</fullName>
    </submittedName>
</protein>
<organism evidence="2 3">
    <name type="scientific">Murinocardiopsis flavida</name>
    <dbReference type="NCBI Taxonomy" id="645275"/>
    <lineage>
        <taxon>Bacteria</taxon>
        <taxon>Bacillati</taxon>
        <taxon>Actinomycetota</taxon>
        <taxon>Actinomycetes</taxon>
        <taxon>Streptosporangiales</taxon>
        <taxon>Nocardiopsidaceae</taxon>
        <taxon>Murinocardiopsis</taxon>
    </lineage>
</organism>
<dbReference type="AlphaFoldDB" id="A0A2P8D908"/>
<name>A0A2P8D908_9ACTN</name>
<evidence type="ECO:0000313" key="2">
    <source>
        <dbReference type="EMBL" id="PSK93710.1"/>
    </source>
</evidence>
<keyword evidence="3" id="KW-1185">Reference proteome</keyword>
<gene>
    <name evidence="2" type="ORF">CLV63_116117</name>
</gene>
<dbReference type="RefSeq" id="WP_106584975.1">
    <property type="nucleotide sequence ID" value="NZ_PYGA01000016.1"/>
</dbReference>
<dbReference type="Pfam" id="PF04149">
    <property type="entry name" value="DUF397"/>
    <property type="match status" value="1"/>
</dbReference>
<evidence type="ECO:0000313" key="3">
    <source>
        <dbReference type="Proteomes" id="UP000240542"/>
    </source>
</evidence>
<dbReference type="Proteomes" id="UP000240542">
    <property type="component" value="Unassembled WGS sequence"/>
</dbReference>
<dbReference type="EMBL" id="PYGA01000016">
    <property type="protein sequence ID" value="PSK93710.1"/>
    <property type="molecule type" value="Genomic_DNA"/>
</dbReference>
<reference evidence="2 3" key="1">
    <citation type="submission" date="2018-03" db="EMBL/GenBank/DDBJ databases">
        <title>Genomic Encyclopedia of Archaeal and Bacterial Type Strains, Phase II (KMG-II): from individual species to whole genera.</title>
        <authorList>
            <person name="Goeker M."/>
        </authorList>
    </citation>
    <scope>NUCLEOTIDE SEQUENCE [LARGE SCALE GENOMIC DNA]</scope>
    <source>
        <strain evidence="2 3">DSM 45312</strain>
    </source>
</reference>
<proteinExistence type="predicted"/>
<dbReference type="InterPro" id="IPR007278">
    <property type="entry name" value="DUF397"/>
</dbReference>
<dbReference type="OrthoDB" id="4570646at2"/>
<comment type="caution">
    <text evidence="2">The sequence shown here is derived from an EMBL/GenBank/DDBJ whole genome shotgun (WGS) entry which is preliminary data.</text>
</comment>
<accession>A0A2P8D908</accession>
<feature type="domain" description="DUF397" evidence="1">
    <location>
        <begin position="6"/>
        <end position="56"/>
    </location>
</feature>
<evidence type="ECO:0000259" key="1">
    <source>
        <dbReference type="Pfam" id="PF04149"/>
    </source>
</evidence>